<keyword evidence="2" id="KW-1185">Reference proteome</keyword>
<evidence type="ECO:0000313" key="2">
    <source>
        <dbReference type="Proteomes" id="UP000002007"/>
    </source>
</evidence>
<reference evidence="2" key="1">
    <citation type="journal article" date="2008" name="J. Bacteriol.">
        <title>Genome sequence of the fish pathogen Renibacterium salmoninarum suggests reductive evolution away from an environmental Arthrobacter ancestor.</title>
        <authorList>
            <person name="Wiens G.D."/>
            <person name="Rockey D.D."/>
            <person name="Wu Z."/>
            <person name="Chang J."/>
            <person name="Levy R."/>
            <person name="Crane S."/>
            <person name="Chen D.S."/>
            <person name="Capri G.R."/>
            <person name="Burnett J.R."/>
            <person name="Sudheesh P.S."/>
            <person name="Schipma M.J."/>
            <person name="Burd H."/>
            <person name="Bhattacharyya A."/>
            <person name="Rhodes L.D."/>
            <person name="Kaul R."/>
            <person name="Strom M.S."/>
        </authorList>
    </citation>
    <scope>NUCLEOTIDE SEQUENCE [LARGE SCALE GENOMIC DNA]</scope>
    <source>
        <strain evidence="2">ATCC 33209 / DSM 20767 / JCM 11484 / NBRC 15589 / NCIMB 2235</strain>
    </source>
</reference>
<dbReference type="EMBL" id="CP000910">
    <property type="protein sequence ID" value="ABY24763.1"/>
    <property type="molecule type" value="Genomic_DNA"/>
</dbReference>
<proteinExistence type="predicted"/>
<dbReference type="Proteomes" id="UP000002007">
    <property type="component" value="Chromosome"/>
</dbReference>
<gene>
    <name evidence="1" type="ordered locus">RSal33209_3042</name>
</gene>
<dbReference type="HOGENOM" id="CLU_3398111_0_0_11"/>
<name>A9WU92_RENSM</name>
<dbReference type="STRING" id="288705.RSal33209_3042"/>
<sequence length="31" mass="3346">MLSGFKKKEGAGFMSNEVIVSNPGDGVMHDY</sequence>
<organism evidence="1 2">
    <name type="scientific">Renibacterium salmoninarum (strain ATCC 33209 / DSM 20767 / JCM 11484 / NBRC 15589 / NCIMB 2235)</name>
    <dbReference type="NCBI Taxonomy" id="288705"/>
    <lineage>
        <taxon>Bacteria</taxon>
        <taxon>Bacillati</taxon>
        <taxon>Actinomycetota</taxon>
        <taxon>Actinomycetes</taxon>
        <taxon>Micrococcales</taxon>
        <taxon>Micrococcaceae</taxon>
        <taxon>Renibacterium</taxon>
    </lineage>
</organism>
<evidence type="ECO:0000313" key="1">
    <source>
        <dbReference type="EMBL" id="ABY24763.1"/>
    </source>
</evidence>
<dbReference type="AlphaFoldDB" id="A9WU92"/>
<protein>
    <submittedName>
        <fullName evidence="1">Uncharacterized protein</fullName>
    </submittedName>
</protein>
<dbReference type="KEGG" id="rsa:RSal33209_3042"/>
<accession>A9WU92</accession>